<evidence type="ECO:0000259" key="9">
    <source>
        <dbReference type="Pfam" id="PF25967"/>
    </source>
</evidence>
<dbReference type="GO" id="GO:0015562">
    <property type="term" value="F:efflux transmembrane transporter activity"/>
    <property type="evidence" value="ECO:0007669"/>
    <property type="project" value="TreeGrafter"/>
</dbReference>
<proteinExistence type="inferred from homology"/>
<dbReference type="InterPro" id="IPR058627">
    <property type="entry name" value="MdtA-like_C"/>
</dbReference>
<dbReference type="InterPro" id="IPR058792">
    <property type="entry name" value="Beta-barrel_RND_2"/>
</dbReference>
<dbReference type="Gene3D" id="1.10.287.470">
    <property type="entry name" value="Helix hairpin bin"/>
    <property type="match status" value="1"/>
</dbReference>
<keyword evidence="4" id="KW-0175">Coiled coil</keyword>
<evidence type="ECO:0000256" key="1">
    <source>
        <dbReference type="ARBA" id="ARBA00004196"/>
    </source>
</evidence>
<evidence type="ECO:0000256" key="5">
    <source>
        <dbReference type="SAM" id="MobiDB-lite"/>
    </source>
</evidence>
<dbReference type="GO" id="GO:1990281">
    <property type="term" value="C:efflux pump complex"/>
    <property type="evidence" value="ECO:0007669"/>
    <property type="project" value="TreeGrafter"/>
</dbReference>
<evidence type="ECO:0000259" key="7">
    <source>
        <dbReference type="Pfam" id="PF25917"/>
    </source>
</evidence>
<protein>
    <submittedName>
        <fullName evidence="10">Membrane fusion protein, multidrug efflux system</fullName>
    </submittedName>
</protein>
<name>A0A286GWM6_9PROT</name>
<keyword evidence="6" id="KW-0472">Membrane</keyword>
<dbReference type="PANTHER" id="PTHR30469:SF11">
    <property type="entry name" value="BLL4320 PROTEIN"/>
    <property type="match status" value="1"/>
</dbReference>
<evidence type="ECO:0000313" key="10">
    <source>
        <dbReference type="EMBL" id="SOD99947.1"/>
    </source>
</evidence>
<reference evidence="10 11" key="1">
    <citation type="submission" date="2017-09" db="EMBL/GenBank/DDBJ databases">
        <authorList>
            <person name="Ehlers B."/>
            <person name="Leendertz F.H."/>
        </authorList>
    </citation>
    <scope>NUCLEOTIDE SEQUENCE [LARGE SCALE GENOMIC DNA]</scope>
    <source>
        <strain evidence="10 11">USBA 140</strain>
    </source>
</reference>
<feature type="coiled-coil region" evidence="4">
    <location>
        <begin position="153"/>
        <end position="180"/>
    </location>
</feature>
<evidence type="ECO:0000259" key="8">
    <source>
        <dbReference type="Pfam" id="PF25954"/>
    </source>
</evidence>
<keyword evidence="6" id="KW-0812">Transmembrane</keyword>
<accession>A0A286GWM6</accession>
<evidence type="ECO:0000256" key="6">
    <source>
        <dbReference type="SAM" id="Phobius"/>
    </source>
</evidence>
<dbReference type="SUPFAM" id="SSF111369">
    <property type="entry name" value="HlyD-like secretion proteins"/>
    <property type="match status" value="1"/>
</dbReference>
<dbReference type="Gene3D" id="2.40.50.100">
    <property type="match status" value="1"/>
</dbReference>
<comment type="similarity">
    <text evidence="2">Belongs to the membrane fusion protein (MFP) (TC 8.A.1) family.</text>
</comment>
<gene>
    <name evidence="10" type="ORF">SAMN05421508_110133</name>
</gene>
<keyword evidence="3" id="KW-0813">Transport</keyword>
<dbReference type="Proteomes" id="UP000219621">
    <property type="component" value="Unassembled WGS sequence"/>
</dbReference>
<dbReference type="Gene3D" id="2.40.30.170">
    <property type="match status" value="1"/>
</dbReference>
<evidence type="ECO:0000256" key="3">
    <source>
        <dbReference type="ARBA" id="ARBA00022448"/>
    </source>
</evidence>
<feature type="transmembrane region" description="Helical" evidence="6">
    <location>
        <begin position="20"/>
        <end position="39"/>
    </location>
</feature>
<dbReference type="Gene3D" id="2.40.420.20">
    <property type="match status" value="1"/>
</dbReference>
<feature type="domain" description="CusB-like beta-barrel" evidence="8">
    <location>
        <begin position="224"/>
        <end position="294"/>
    </location>
</feature>
<dbReference type="Pfam" id="PF25954">
    <property type="entry name" value="Beta-barrel_RND_2"/>
    <property type="match status" value="1"/>
</dbReference>
<dbReference type="InterPro" id="IPR058625">
    <property type="entry name" value="MdtA-like_BSH"/>
</dbReference>
<dbReference type="InterPro" id="IPR006143">
    <property type="entry name" value="RND_pump_MFP"/>
</dbReference>
<keyword evidence="11" id="KW-1185">Reference proteome</keyword>
<feature type="region of interest" description="Disordered" evidence="5">
    <location>
        <begin position="403"/>
        <end position="441"/>
    </location>
</feature>
<dbReference type="OrthoDB" id="9806939at2"/>
<feature type="domain" description="Multidrug resistance protein MdtA-like C-terminal permuted SH3" evidence="9">
    <location>
        <begin position="345"/>
        <end position="377"/>
    </location>
</feature>
<dbReference type="FunFam" id="2.40.30.170:FF:000010">
    <property type="entry name" value="Efflux RND transporter periplasmic adaptor subunit"/>
    <property type="match status" value="1"/>
</dbReference>
<comment type="subcellular location">
    <subcellularLocation>
        <location evidence="1">Cell envelope</location>
    </subcellularLocation>
</comment>
<organism evidence="10 11">
    <name type="scientific">Caenispirillum bisanense</name>
    <dbReference type="NCBI Taxonomy" id="414052"/>
    <lineage>
        <taxon>Bacteria</taxon>
        <taxon>Pseudomonadati</taxon>
        <taxon>Pseudomonadota</taxon>
        <taxon>Alphaproteobacteria</taxon>
        <taxon>Rhodospirillales</taxon>
        <taxon>Novispirillaceae</taxon>
        <taxon>Caenispirillum</taxon>
    </lineage>
</organism>
<dbReference type="Pfam" id="PF25967">
    <property type="entry name" value="RND-MFP_C"/>
    <property type="match status" value="1"/>
</dbReference>
<evidence type="ECO:0000256" key="2">
    <source>
        <dbReference type="ARBA" id="ARBA00009477"/>
    </source>
</evidence>
<dbReference type="AlphaFoldDB" id="A0A286GWM6"/>
<keyword evidence="6" id="KW-1133">Transmembrane helix</keyword>
<evidence type="ECO:0000256" key="4">
    <source>
        <dbReference type="SAM" id="Coils"/>
    </source>
</evidence>
<dbReference type="PANTHER" id="PTHR30469">
    <property type="entry name" value="MULTIDRUG RESISTANCE PROTEIN MDTA"/>
    <property type="match status" value="1"/>
</dbReference>
<dbReference type="Pfam" id="PF25917">
    <property type="entry name" value="BSH_RND"/>
    <property type="match status" value="1"/>
</dbReference>
<feature type="domain" description="Multidrug resistance protein MdtA-like barrel-sandwich hybrid" evidence="7">
    <location>
        <begin position="90"/>
        <end position="210"/>
    </location>
</feature>
<dbReference type="EMBL" id="OCNJ01000010">
    <property type="protein sequence ID" value="SOD99947.1"/>
    <property type="molecule type" value="Genomic_DNA"/>
</dbReference>
<dbReference type="NCBIfam" id="TIGR01730">
    <property type="entry name" value="RND_mfp"/>
    <property type="match status" value="1"/>
</dbReference>
<evidence type="ECO:0000313" key="11">
    <source>
        <dbReference type="Proteomes" id="UP000219621"/>
    </source>
</evidence>
<dbReference type="RefSeq" id="WP_097280965.1">
    <property type="nucleotide sequence ID" value="NZ_OCNJ01000010.1"/>
</dbReference>
<sequence>MAEDTKPSARSPRPRRRAGLAAGVLLLLVAVGAGIWWSALRDPGGGDGSGGGQQQAQGGRSVTVTAGEAEAATWQPRLRAVGTLSALQSIDVTSEVPGQVEAVRFQSGDEVAAGDVLLTLEADQDRAQLADLEASRDLAGAELARQRELAGEGFAAEAELDRAQARYASAEAQVAAQQERITEKTITAPFAGKLGIREINEGAYVQPGEPIVSLSALDPIRVIFTLPQQQLARVETGQTVEVGVSSYPDRTFQGVVRAIDPVLDRRTRTVQVEAEMQNDGQLLRPGMFADVTIRLPEQQNVVTVPQSALSYNPYGDFVFLVTGSQSEGEGAGGGNGESGGTLTAERRFVTAGERRGTQIAIVEGLEAGQRVVTSGLHKLQDGVGLTIDNSIVPPSVAEVEQVEDLVPPVGGAPADTPENAGGAPAGDDRADAGGPGEAQAE</sequence>